<name>A0AAV7G2K3_DENCH</name>
<sequence>MWIAIDFILSSSNQQETKEDTGGKRMHGIGKIKSLQGLDGFYVKNEIGYKIGETFPPFGQLPFLKSLKFDRMLRMKWLESRSNGNDAYYSSIELELFKCPKLKELPALPPKLKTIHITLSLNILKVSKLSKHHIFLSIY</sequence>
<reference evidence="1 2" key="1">
    <citation type="journal article" date="2021" name="Hortic Res">
        <title>Chromosome-scale assembly of the Dendrobium chrysotoxum genome enhances the understanding of orchid evolution.</title>
        <authorList>
            <person name="Zhang Y."/>
            <person name="Zhang G.Q."/>
            <person name="Zhang D."/>
            <person name="Liu X.D."/>
            <person name="Xu X.Y."/>
            <person name="Sun W.H."/>
            <person name="Yu X."/>
            <person name="Zhu X."/>
            <person name="Wang Z.W."/>
            <person name="Zhao X."/>
            <person name="Zhong W.Y."/>
            <person name="Chen H."/>
            <person name="Yin W.L."/>
            <person name="Huang T."/>
            <person name="Niu S.C."/>
            <person name="Liu Z.J."/>
        </authorList>
    </citation>
    <scope>NUCLEOTIDE SEQUENCE [LARGE SCALE GENOMIC DNA]</scope>
    <source>
        <strain evidence="1">Lindl</strain>
    </source>
</reference>
<evidence type="ECO:0000313" key="1">
    <source>
        <dbReference type="EMBL" id="KAH0449960.1"/>
    </source>
</evidence>
<organism evidence="1 2">
    <name type="scientific">Dendrobium chrysotoxum</name>
    <name type="common">Orchid</name>
    <dbReference type="NCBI Taxonomy" id="161865"/>
    <lineage>
        <taxon>Eukaryota</taxon>
        <taxon>Viridiplantae</taxon>
        <taxon>Streptophyta</taxon>
        <taxon>Embryophyta</taxon>
        <taxon>Tracheophyta</taxon>
        <taxon>Spermatophyta</taxon>
        <taxon>Magnoliopsida</taxon>
        <taxon>Liliopsida</taxon>
        <taxon>Asparagales</taxon>
        <taxon>Orchidaceae</taxon>
        <taxon>Epidendroideae</taxon>
        <taxon>Malaxideae</taxon>
        <taxon>Dendrobiinae</taxon>
        <taxon>Dendrobium</taxon>
    </lineage>
</organism>
<comment type="caution">
    <text evidence="1">The sequence shown here is derived from an EMBL/GenBank/DDBJ whole genome shotgun (WGS) entry which is preliminary data.</text>
</comment>
<gene>
    <name evidence="1" type="ORF">IEQ34_020652</name>
</gene>
<protein>
    <submittedName>
        <fullName evidence="1">Uncharacterized protein</fullName>
    </submittedName>
</protein>
<keyword evidence="2" id="KW-1185">Reference proteome</keyword>
<dbReference type="AlphaFoldDB" id="A0AAV7G2K3"/>
<evidence type="ECO:0000313" key="2">
    <source>
        <dbReference type="Proteomes" id="UP000775213"/>
    </source>
</evidence>
<accession>A0AAV7G2K3</accession>
<dbReference type="EMBL" id="JAGFBR010000018">
    <property type="protein sequence ID" value="KAH0449960.1"/>
    <property type="molecule type" value="Genomic_DNA"/>
</dbReference>
<proteinExistence type="predicted"/>
<dbReference type="Proteomes" id="UP000775213">
    <property type="component" value="Unassembled WGS sequence"/>
</dbReference>